<name>A0ABQ8Z3D9_9EUKA</name>
<sequence>MEGLNEDSLQNLFNFSLEAISQILPKNNPKNNQANDLETIRTEHLDAVYSNIQILTDSILSNPFQESLQKKKIASNINKCLQDLPTMGKIFDSQGNQTLQKKQDPNQIFQSLGSQIKPHPRSQPHKKQQAQEKEKEKEKVKKKEKQKPKKHQYQLHNKKTDYNLLSKVYKQKTSRILSEINYIQDVVEEGIESWSKDYQKNHQLNKLVPFEENKKKKKQKINLNTSLKSLTPKRIPKDLKDLKMKFVSKQNPKSKKSSQQNNNIKKQNNPQTEKPTQQTEKDEEKSTVEESNVLKALQHYIKIHNYSKVDEWEQEKIKVKDEHFNEVKKIELYSHGNKIKKSKNKKQVKSQPTFVIQEYSPKAFYHLRIHYDISPLIFEESICDEKKGLEGMIQDGGRSGATFFVSKNKKFVVKLIEKSESLLLTQILKKLYTYILQNPNNLLTQFYGHYSISTITDNYFFIVMNNVFSTDYKINEVYDLKGSTINRGGDRRKKNLKILKDNDLNDKLYLSKNLRNKLIDQISSDTKFLKSLNIMDYSLLLGVHHCTEREIQHEKEENEKSNKKKNSLIIPFQKISDFKRHNGGVRSLLDDKKNPKQCIYFLGIIDCLQLYNVKKKVEHGFKIVKHLTTTEMSAVDSKLYAKRFLDLIRNITSDPSEEL</sequence>
<evidence type="ECO:0000256" key="1">
    <source>
        <dbReference type="PROSITE-ProRule" id="PRU00781"/>
    </source>
</evidence>
<reference evidence="4" key="1">
    <citation type="submission" date="2022-08" db="EMBL/GenBank/DDBJ databases">
        <title>Novel sulfate-reducing endosymbionts in the free-living metamonad Anaeramoeba.</title>
        <authorList>
            <person name="Jerlstrom-Hultqvist J."/>
            <person name="Cepicka I."/>
            <person name="Gallot-Lavallee L."/>
            <person name="Salas-Leiva D."/>
            <person name="Curtis B.A."/>
            <person name="Zahonova K."/>
            <person name="Pipaliya S."/>
            <person name="Dacks J."/>
            <person name="Roger A.J."/>
        </authorList>
    </citation>
    <scope>NUCLEOTIDE SEQUENCE</scope>
    <source>
        <strain evidence="4">Schooner1</strain>
    </source>
</reference>
<dbReference type="PROSITE" id="PS51455">
    <property type="entry name" value="PIPK"/>
    <property type="match status" value="1"/>
</dbReference>
<keyword evidence="1" id="KW-0067">ATP-binding</keyword>
<dbReference type="Gene3D" id="3.30.800.10">
    <property type="entry name" value="Phosphatidylinositol Phosphate Kinase II Beta"/>
    <property type="match status" value="1"/>
</dbReference>
<evidence type="ECO:0000313" key="5">
    <source>
        <dbReference type="Proteomes" id="UP001150062"/>
    </source>
</evidence>
<proteinExistence type="predicted"/>
<feature type="region of interest" description="Disordered" evidence="2">
    <location>
        <begin position="247"/>
        <end position="289"/>
    </location>
</feature>
<dbReference type="PANTHER" id="PTHR23086:SF8">
    <property type="entry name" value="PHOSPHATIDYLINOSITOL 5-PHOSPHATE 4-KINASE, ISOFORM A"/>
    <property type="match status" value="1"/>
</dbReference>
<dbReference type="Pfam" id="PF01504">
    <property type="entry name" value="PIP5K"/>
    <property type="match status" value="1"/>
</dbReference>
<keyword evidence="5" id="KW-1185">Reference proteome</keyword>
<comment type="caution">
    <text evidence="4">The sequence shown here is derived from an EMBL/GenBank/DDBJ whole genome shotgun (WGS) entry which is preliminary data.</text>
</comment>
<keyword evidence="1" id="KW-0418">Kinase</keyword>
<evidence type="ECO:0000256" key="2">
    <source>
        <dbReference type="SAM" id="MobiDB-lite"/>
    </source>
</evidence>
<accession>A0ABQ8Z3D9</accession>
<feature type="domain" description="PIPK" evidence="3">
    <location>
        <begin position="289"/>
        <end position="652"/>
    </location>
</feature>
<keyword evidence="1" id="KW-0808">Transferase</keyword>
<dbReference type="InterPro" id="IPR027483">
    <property type="entry name" value="PInositol-4-P-4/5-kinase_C_sf"/>
</dbReference>
<feature type="compositionally biased region" description="Basic residues" evidence="2">
    <location>
        <begin position="142"/>
        <end position="157"/>
    </location>
</feature>
<feature type="compositionally biased region" description="Basic residues" evidence="2">
    <location>
        <begin position="118"/>
        <end position="128"/>
    </location>
</feature>
<dbReference type="SUPFAM" id="SSF56104">
    <property type="entry name" value="SAICAR synthase-like"/>
    <property type="match status" value="1"/>
</dbReference>
<gene>
    <name evidence="4" type="ORF">M0813_15061</name>
</gene>
<feature type="compositionally biased region" description="Basic and acidic residues" evidence="2">
    <location>
        <begin position="129"/>
        <end position="141"/>
    </location>
</feature>
<feature type="compositionally biased region" description="Basic and acidic residues" evidence="2">
    <location>
        <begin position="279"/>
        <end position="288"/>
    </location>
</feature>
<dbReference type="EMBL" id="JAOAOG010000060">
    <property type="protein sequence ID" value="KAJ6251404.1"/>
    <property type="molecule type" value="Genomic_DNA"/>
</dbReference>
<dbReference type="InterPro" id="IPR023610">
    <property type="entry name" value="PInositol-4/5-P-5/4-kinase"/>
</dbReference>
<keyword evidence="1" id="KW-0547">Nucleotide-binding</keyword>
<dbReference type="Gene3D" id="3.30.810.10">
    <property type="entry name" value="2-Layer Sandwich"/>
    <property type="match status" value="1"/>
</dbReference>
<dbReference type="PANTHER" id="PTHR23086">
    <property type="entry name" value="PHOSPHATIDYLINOSITOL-4-PHOSPHATE 5-KINASE"/>
    <property type="match status" value="1"/>
</dbReference>
<dbReference type="CDD" id="cd00139">
    <property type="entry name" value="PIPKc"/>
    <property type="match status" value="1"/>
</dbReference>
<feature type="region of interest" description="Disordered" evidence="2">
    <location>
        <begin position="114"/>
        <end position="159"/>
    </location>
</feature>
<evidence type="ECO:0000313" key="4">
    <source>
        <dbReference type="EMBL" id="KAJ6251404.1"/>
    </source>
</evidence>
<dbReference type="InterPro" id="IPR027484">
    <property type="entry name" value="PInositol-4-P-5-kinase_N"/>
</dbReference>
<protein>
    <submittedName>
        <fullName evidence="4">Phosphatidylinositol 5-phosphate 4-kinase</fullName>
    </submittedName>
</protein>
<organism evidence="4 5">
    <name type="scientific">Anaeramoeba flamelloides</name>
    <dbReference type="NCBI Taxonomy" id="1746091"/>
    <lineage>
        <taxon>Eukaryota</taxon>
        <taxon>Metamonada</taxon>
        <taxon>Anaeramoebidae</taxon>
        <taxon>Anaeramoeba</taxon>
    </lineage>
</organism>
<dbReference type="Proteomes" id="UP001150062">
    <property type="component" value="Unassembled WGS sequence"/>
</dbReference>
<evidence type="ECO:0000259" key="3">
    <source>
        <dbReference type="PROSITE" id="PS51455"/>
    </source>
</evidence>
<dbReference type="InterPro" id="IPR002498">
    <property type="entry name" value="PInositol-4-P-4/5-kinase_core"/>
</dbReference>
<feature type="compositionally biased region" description="Low complexity" evidence="2">
    <location>
        <begin position="257"/>
        <end position="271"/>
    </location>
</feature>
<dbReference type="SMART" id="SM00330">
    <property type="entry name" value="PIPKc"/>
    <property type="match status" value="1"/>
</dbReference>